<keyword evidence="10" id="KW-1185">Reference proteome</keyword>
<organism evidence="9 10">
    <name type="scientific">Leucobacter chromiireducens subsp. solipictus</name>
    <dbReference type="NCBI Taxonomy" id="398235"/>
    <lineage>
        <taxon>Bacteria</taxon>
        <taxon>Bacillati</taxon>
        <taxon>Actinomycetota</taxon>
        <taxon>Actinomycetes</taxon>
        <taxon>Micrococcales</taxon>
        <taxon>Microbacteriaceae</taxon>
        <taxon>Leucobacter</taxon>
    </lineage>
</organism>
<dbReference type="SUPFAM" id="SSF53649">
    <property type="entry name" value="Alkaline phosphatase-like"/>
    <property type="match status" value="1"/>
</dbReference>
<keyword evidence="3" id="KW-1003">Cell membrane</keyword>
<evidence type="ECO:0000256" key="6">
    <source>
        <dbReference type="ARBA" id="ARBA00023136"/>
    </source>
</evidence>
<feature type="transmembrane region" description="Helical" evidence="7">
    <location>
        <begin position="77"/>
        <end position="99"/>
    </location>
</feature>
<evidence type="ECO:0000256" key="3">
    <source>
        <dbReference type="ARBA" id="ARBA00022475"/>
    </source>
</evidence>
<comment type="subcellular location">
    <subcellularLocation>
        <location evidence="1">Cell membrane</location>
        <topology evidence="1">Multi-pass membrane protein</topology>
    </subcellularLocation>
</comment>
<dbReference type="Pfam" id="PF00884">
    <property type="entry name" value="Sulfatase"/>
    <property type="match status" value="1"/>
</dbReference>
<evidence type="ECO:0000313" key="10">
    <source>
        <dbReference type="Proteomes" id="UP001645859"/>
    </source>
</evidence>
<dbReference type="PANTHER" id="PTHR47371:SF3">
    <property type="entry name" value="PHOSPHOGLYCEROL TRANSFERASE I"/>
    <property type="match status" value="1"/>
</dbReference>
<keyword evidence="4 7" id="KW-0812">Transmembrane</keyword>
<accession>A0ABS1SGU8</accession>
<dbReference type="EMBL" id="QYAC01000005">
    <property type="protein sequence ID" value="MBL3679789.1"/>
    <property type="molecule type" value="Genomic_DNA"/>
</dbReference>
<evidence type="ECO:0000256" key="1">
    <source>
        <dbReference type="ARBA" id="ARBA00004651"/>
    </source>
</evidence>
<dbReference type="Proteomes" id="UP001645859">
    <property type="component" value="Unassembled WGS sequence"/>
</dbReference>
<protein>
    <submittedName>
        <fullName evidence="9">LTA synthase family protein</fullName>
    </submittedName>
</protein>
<feature type="domain" description="Sulfatase N-terminal" evidence="8">
    <location>
        <begin position="218"/>
        <end position="471"/>
    </location>
</feature>
<keyword evidence="5 7" id="KW-1133">Transmembrane helix</keyword>
<feature type="transmembrane region" description="Helical" evidence="7">
    <location>
        <begin position="27"/>
        <end position="48"/>
    </location>
</feature>
<dbReference type="RefSeq" id="WP_202345058.1">
    <property type="nucleotide sequence ID" value="NZ_BAAAPI010000003.1"/>
</dbReference>
<evidence type="ECO:0000313" key="9">
    <source>
        <dbReference type="EMBL" id="MBL3679789.1"/>
    </source>
</evidence>
<dbReference type="PANTHER" id="PTHR47371">
    <property type="entry name" value="LIPOTEICHOIC ACID SYNTHASE"/>
    <property type="match status" value="1"/>
</dbReference>
<name>A0ABS1SGU8_9MICO</name>
<feature type="transmembrane region" description="Helical" evidence="7">
    <location>
        <begin position="120"/>
        <end position="140"/>
    </location>
</feature>
<dbReference type="Gene3D" id="3.40.720.10">
    <property type="entry name" value="Alkaline Phosphatase, subunit A"/>
    <property type="match status" value="1"/>
</dbReference>
<evidence type="ECO:0000256" key="2">
    <source>
        <dbReference type="ARBA" id="ARBA00004936"/>
    </source>
</evidence>
<dbReference type="InterPro" id="IPR050448">
    <property type="entry name" value="OpgB/LTA_synthase_biosynth"/>
</dbReference>
<keyword evidence="6 7" id="KW-0472">Membrane</keyword>
<sequence>MHDVSGTPTEAERPPSGAAATWRRRTLALLGWLLVGVGAVAVGVSLWVRRTFGVITIDQLLSNLPGGGGEGAGGSEIVVSAVVTGILIPIAAVLLVALLSARSLRALREHGTLRASRERWVRVGAVLLAVAVPVAGLGLLGATIGVKDYVAALAREAGSGETIADYYAAPELPVARAPGAEPKNLIMIYLESVEDAFADDEMFEKNMLAPVQEATAGWDSIPRLRQYDGGGWTMSGLVSTQCGIPLRTATAVGGSAELNELGLGSPVSAYLPGATCLGDVLADAGYRNVFLGGADARFAGKGAFLESHGTDTIRDLPYWLDLDETEVRDDWGLSDRRLFERARDAVQELRAGEDPYALTMLTLDTHEGPRVYEYCDWDTDVAMTSITFCSMQQVASFVAYLEDEGVLKDTVVVLMGDHQKMLAQGGSFWDELNGVEGRTIFNRIWSPDGVTVREPEIDQFSVYPTLLELLDFAPEDHRAGVGVSALADPATVPAGTIRDLDDADYAALVQSRAVEFYRELWAAE</sequence>
<evidence type="ECO:0000259" key="8">
    <source>
        <dbReference type="Pfam" id="PF00884"/>
    </source>
</evidence>
<gene>
    <name evidence="9" type="ORF">D3230_10910</name>
</gene>
<evidence type="ECO:0000256" key="4">
    <source>
        <dbReference type="ARBA" id="ARBA00022692"/>
    </source>
</evidence>
<dbReference type="InterPro" id="IPR017850">
    <property type="entry name" value="Alkaline_phosphatase_core_sf"/>
</dbReference>
<dbReference type="CDD" id="cd16015">
    <property type="entry name" value="LTA_synthase"/>
    <property type="match status" value="1"/>
</dbReference>
<evidence type="ECO:0000256" key="5">
    <source>
        <dbReference type="ARBA" id="ARBA00022989"/>
    </source>
</evidence>
<dbReference type="InterPro" id="IPR000917">
    <property type="entry name" value="Sulfatase_N"/>
</dbReference>
<comment type="caution">
    <text evidence="9">The sequence shown here is derived from an EMBL/GenBank/DDBJ whole genome shotgun (WGS) entry which is preliminary data.</text>
</comment>
<reference evidence="9 10" key="1">
    <citation type="submission" date="2018-09" db="EMBL/GenBank/DDBJ databases">
        <title>Comparative genomics of Leucobacter spp.</title>
        <authorList>
            <person name="Reis A.C."/>
            <person name="Kolvenbach B.A."/>
            <person name="Corvini P.F.X."/>
            <person name="Nunes O.C."/>
        </authorList>
    </citation>
    <scope>NUCLEOTIDE SEQUENCE [LARGE SCALE GENOMIC DNA]</scope>
    <source>
        <strain evidence="9 10">TAN 31504</strain>
    </source>
</reference>
<comment type="pathway">
    <text evidence="2">Cell wall biogenesis; lipoteichoic acid biosynthesis.</text>
</comment>
<proteinExistence type="predicted"/>
<evidence type="ECO:0000256" key="7">
    <source>
        <dbReference type="SAM" id="Phobius"/>
    </source>
</evidence>